<dbReference type="EMBL" id="JAMSHJ010000004">
    <property type="protein sequence ID" value="KAI5423036.1"/>
    <property type="molecule type" value="Genomic_DNA"/>
</dbReference>
<dbReference type="Gene3D" id="1.20.5.4130">
    <property type="match status" value="1"/>
</dbReference>
<dbReference type="OrthoDB" id="5279713at2759"/>
<evidence type="ECO:0000259" key="8">
    <source>
        <dbReference type="Pfam" id="PF23559"/>
    </source>
</evidence>
<reference evidence="10 11" key="1">
    <citation type="journal article" date="2022" name="Nat. Genet.">
        <title>Improved pea reference genome and pan-genome highlight genomic features and evolutionary characteristics.</title>
        <authorList>
            <person name="Yang T."/>
            <person name="Liu R."/>
            <person name="Luo Y."/>
            <person name="Hu S."/>
            <person name="Wang D."/>
            <person name="Wang C."/>
            <person name="Pandey M.K."/>
            <person name="Ge S."/>
            <person name="Xu Q."/>
            <person name="Li N."/>
            <person name="Li G."/>
            <person name="Huang Y."/>
            <person name="Saxena R.K."/>
            <person name="Ji Y."/>
            <person name="Li M."/>
            <person name="Yan X."/>
            <person name="He Y."/>
            <person name="Liu Y."/>
            <person name="Wang X."/>
            <person name="Xiang C."/>
            <person name="Varshney R.K."/>
            <person name="Ding H."/>
            <person name="Gao S."/>
            <person name="Zong X."/>
        </authorList>
    </citation>
    <scope>NUCLEOTIDE SEQUENCE [LARGE SCALE GENOMIC DNA]</scope>
    <source>
        <strain evidence="10 11">cv. Zhongwan 6</strain>
    </source>
</reference>
<evidence type="ECO:0000313" key="11">
    <source>
        <dbReference type="Proteomes" id="UP001058974"/>
    </source>
</evidence>
<keyword evidence="1" id="KW-0433">Leucine-rich repeat</keyword>
<feature type="domain" description="R13L1/DRL21-like LRR repeat region" evidence="9">
    <location>
        <begin position="669"/>
        <end position="716"/>
    </location>
</feature>
<evidence type="ECO:0000313" key="10">
    <source>
        <dbReference type="EMBL" id="KAI5423036.1"/>
    </source>
</evidence>
<feature type="domain" description="NB-ARC" evidence="6">
    <location>
        <begin position="172"/>
        <end position="341"/>
    </location>
</feature>
<dbReference type="Gene3D" id="3.80.10.10">
    <property type="entry name" value="Ribonuclease Inhibitor"/>
    <property type="match status" value="3"/>
</dbReference>
<dbReference type="Gene3D" id="3.40.50.300">
    <property type="entry name" value="P-loop containing nucleotide triphosphate hydrolases"/>
    <property type="match status" value="1"/>
</dbReference>
<comment type="caution">
    <text evidence="10">The sequence shown here is derived from an EMBL/GenBank/DDBJ whole genome shotgun (WGS) entry which is preliminary data.</text>
</comment>
<dbReference type="SUPFAM" id="SSF52047">
    <property type="entry name" value="RNI-like"/>
    <property type="match status" value="1"/>
</dbReference>
<dbReference type="InterPro" id="IPR058922">
    <property type="entry name" value="WHD_DRP"/>
</dbReference>
<evidence type="ECO:0000259" key="7">
    <source>
        <dbReference type="Pfam" id="PF18052"/>
    </source>
</evidence>
<proteinExistence type="predicted"/>
<dbReference type="Gene3D" id="1.10.10.10">
    <property type="entry name" value="Winged helix-like DNA-binding domain superfamily/Winged helix DNA-binding domain"/>
    <property type="match status" value="1"/>
</dbReference>
<keyword evidence="5" id="KW-0067">ATP-binding</keyword>
<name>A0A9D5AXS0_PEA</name>
<dbReference type="InterPro" id="IPR032675">
    <property type="entry name" value="LRR_dom_sf"/>
</dbReference>
<dbReference type="Proteomes" id="UP001058974">
    <property type="component" value="Chromosome 4"/>
</dbReference>
<evidence type="ECO:0000256" key="3">
    <source>
        <dbReference type="ARBA" id="ARBA00022741"/>
    </source>
</evidence>
<dbReference type="AlphaFoldDB" id="A0A9D5AXS0"/>
<dbReference type="InterPro" id="IPR036388">
    <property type="entry name" value="WH-like_DNA-bd_sf"/>
</dbReference>
<dbReference type="Pfam" id="PF25019">
    <property type="entry name" value="LRR_R13L1-DRL21"/>
    <property type="match status" value="1"/>
</dbReference>
<dbReference type="GO" id="GO:0006952">
    <property type="term" value="P:defense response"/>
    <property type="evidence" value="ECO:0007669"/>
    <property type="project" value="UniProtKB-KW"/>
</dbReference>
<dbReference type="Pfam" id="PF23559">
    <property type="entry name" value="WHD_DRP"/>
    <property type="match status" value="1"/>
</dbReference>
<dbReference type="PRINTS" id="PR00364">
    <property type="entry name" value="DISEASERSIST"/>
</dbReference>
<keyword evidence="2" id="KW-0677">Repeat</keyword>
<gene>
    <name evidence="10" type="ORF">KIW84_046152</name>
</gene>
<feature type="domain" description="Disease resistance protein winged helix" evidence="8">
    <location>
        <begin position="430"/>
        <end position="502"/>
    </location>
</feature>
<dbReference type="InterPro" id="IPR041118">
    <property type="entry name" value="Rx_N"/>
</dbReference>
<accession>A0A9D5AXS0</accession>
<keyword evidence="11" id="KW-1185">Reference proteome</keyword>
<evidence type="ECO:0000256" key="2">
    <source>
        <dbReference type="ARBA" id="ARBA00022737"/>
    </source>
</evidence>
<dbReference type="PANTHER" id="PTHR36766:SF40">
    <property type="entry name" value="DISEASE RESISTANCE PROTEIN RGA3"/>
    <property type="match status" value="1"/>
</dbReference>
<dbReference type="GO" id="GO:0043531">
    <property type="term" value="F:ADP binding"/>
    <property type="evidence" value="ECO:0007669"/>
    <property type="project" value="InterPro"/>
</dbReference>
<sequence length="966" mass="110915">MPEQIVCGVAENLINRLASAAFREFGRIYGVMDELERLKSTLDSIKAVLLDAEDKQQQNHAVQVWIRRLKDDVLHPADDLLDEFVIQDIKYKIDETSKNKVAKVLHSFSPNKIVFRSRMAHGIEKIQKKFKDVVKDMIGLNLNPNVVVAEQSNNVKRETSSYVLESDIIGREDDKNKIISLLRQSHGNQNVSVVAITGIGGLGKTALAQLVYNDAQVAMIFEKHMWVCVSNKFDVKTILKKMLESLTESEISDKLPLENLQKMLRDNLTGKKYLLVLDDIWNESFEKWTQLRTYLTCGAQDSKVVVTTRTKIVAQTMGVSVPYILNGLNPIQSWSLLKKIITYGDETKEVKQILESIGKKIAEKCCGVPLAIKTLGGLLQGKSEKKEWIAILQCDFWKLCEDEEIIMPVLKLSYQNLSPQLRQCFAYCSLYPKDWEIQKDELIQLWMAQGYLEFSDEKLTMDDIGNQFVKILLMKSFFQDAQVDDHNNLNSFKMHDLIHDLAMQVAGNDCCFLDSETKRLVGSPMHVMLSDAIGLLESLDASRVRTLIFENNISGNWYEKELSIISKLKYLRFLKLSYCSISKLCDLIGNLKHLRYLQLWYCAGLEGIFKSIVNIVCLQTLILVECRVFDFSTKDVVSLINLRYLHIENLKAFKEKKTTVGFGKLSLGEQYKGFIFSNWLSSLTNIVKIFLRNCQGVQYLQPMECLPFLKYLFIGDLHELEYIYYEEPLLSEAFFPSLEVLRIFRCEKLKGWWRIRDGNSSQSYHLSFLPCLSYLTIVDCPMLTHMPTFPNLDKKLDFFDCNTDALEATLNMVKSNCSVEFPPLSMLKCLILGGHELDVKTLPNDWMENLTSLEHLEFYNLPNQTFQEIEIWFEDRLNYLPSLQKINISQCFELEAFPVWICNLSSVQHITISECQILASLPDGMPRLTNLHTLEIIQSPLLTDECRTETSATCLKIAHIPNIILK</sequence>
<dbReference type="Gene3D" id="1.10.8.430">
    <property type="entry name" value="Helical domain of apoptotic protease-activating factors"/>
    <property type="match status" value="1"/>
</dbReference>
<dbReference type="InterPro" id="IPR027417">
    <property type="entry name" value="P-loop_NTPase"/>
</dbReference>
<dbReference type="Gramene" id="Psat04G0615200-T1">
    <property type="protein sequence ID" value="KAI5423036.1"/>
    <property type="gene ID" value="KIW84_046152"/>
</dbReference>
<dbReference type="SUPFAM" id="SSF52058">
    <property type="entry name" value="L domain-like"/>
    <property type="match status" value="1"/>
</dbReference>
<evidence type="ECO:0000259" key="9">
    <source>
        <dbReference type="Pfam" id="PF25019"/>
    </source>
</evidence>
<dbReference type="GO" id="GO:0005524">
    <property type="term" value="F:ATP binding"/>
    <property type="evidence" value="ECO:0007669"/>
    <property type="project" value="UniProtKB-KW"/>
</dbReference>
<protein>
    <submittedName>
        <fullName evidence="10">Uncharacterized protein</fullName>
    </submittedName>
</protein>
<dbReference type="SUPFAM" id="SSF52540">
    <property type="entry name" value="P-loop containing nucleoside triphosphate hydrolases"/>
    <property type="match status" value="1"/>
</dbReference>
<keyword evidence="4" id="KW-0611">Plant defense</keyword>
<dbReference type="FunFam" id="1.10.10.10:FF:000322">
    <property type="entry name" value="Probable disease resistance protein At1g63360"/>
    <property type="match status" value="1"/>
</dbReference>
<evidence type="ECO:0000256" key="5">
    <source>
        <dbReference type="ARBA" id="ARBA00022840"/>
    </source>
</evidence>
<dbReference type="GO" id="GO:0051707">
    <property type="term" value="P:response to other organism"/>
    <property type="evidence" value="ECO:0007669"/>
    <property type="project" value="UniProtKB-ARBA"/>
</dbReference>
<evidence type="ECO:0000256" key="4">
    <source>
        <dbReference type="ARBA" id="ARBA00022821"/>
    </source>
</evidence>
<dbReference type="Pfam" id="PF18052">
    <property type="entry name" value="Rx_N"/>
    <property type="match status" value="1"/>
</dbReference>
<dbReference type="Pfam" id="PF00931">
    <property type="entry name" value="NB-ARC"/>
    <property type="match status" value="1"/>
</dbReference>
<dbReference type="InterPro" id="IPR002182">
    <property type="entry name" value="NB-ARC"/>
</dbReference>
<dbReference type="InterPro" id="IPR056789">
    <property type="entry name" value="LRR_R13L1-DRL21"/>
</dbReference>
<dbReference type="InterPro" id="IPR042197">
    <property type="entry name" value="Apaf_helical"/>
</dbReference>
<dbReference type="PANTHER" id="PTHR36766">
    <property type="entry name" value="PLANT BROAD-SPECTRUM MILDEW RESISTANCE PROTEIN RPW8"/>
    <property type="match status" value="1"/>
</dbReference>
<dbReference type="FunFam" id="3.40.50.300:FF:001091">
    <property type="entry name" value="Probable disease resistance protein At1g61300"/>
    <property type="match status" value="1"/>
</dbReference>
<evidence type="ECO:0000256" key="1">
    <source>
        <dbReference type="ARBA" id="ARBA00022614"/>
    </source>
</evidence>
<feature type="domain" description="Disease resistance N-terminal" evidence="7">
    <location>
        <begin position="11"/>
        <end position="97"/>
    </location>
</feature>
<evidence type="ECO:0000259" key="6">
    <source>
        <dbReference type="Pfam" id="PF00931"/>
    </source>
</evidence>
<keyword evidence="3" id="KW-0547">Nucleotide-binding</keyword>
<organism evidence="10 11">
    <name type="scientific">Pisum sativum</name>
    <name type="common">Garden pea</name>
    <name type="synonym">Lathyrus oleraceus</name>
    <dbReference type="NCBI Taxonomy" id="3888"/>
    <lineage>
        <taxon>Eukaryota</taxon>
        <taxon>Viridiplantae</taxon>
        <taxon>Streptophyta</taxon>
        <taxon>Embryophyta</taxon>
        <taxon>Tracheophyta</taxon>
        <taxon>Spermatophyta</taxon>
        <taxon>Magnoliopsida</taxon>
        <taxon>eudicotyledons</taxon>
        <taxon>Gunneridae</taxon>
        <taxon>Pentapetalae</taxon>
        <taxon>rosids</taxon>
        <taxon>fabids</taxon>
        <taxon>Fabales</taxon>
        <taxon>Fabaceae</taxon>
        <taxon>Papilionoideae</taxon>
        <taxon>50 kb inversion clade</taxon>
        <taxon>NPAAA clade</taxon>
        <taxon>Hologalegina</taxon>
        <taxon>IRL clade</taxon>
        <taxon>Fabeae</taxon>
        <taxon>Lathyrus</taxon>
    </lineage>
</organism>